<dbReference type="EMBL" id="VCAU01000070">
    <property type="protein sequence ID" value="KAF9886889.1"/>
    <property type="molecule type" value="Genomic_DNA"/>
</dbReference>
<protein>
    <submittedName>
        <fullName evidence="2">Uncharacterized protein</fullName>
    </submittedName>
</protein>
<sequence length="60" mass="6861">MRFYLVLLPIAGFNIVPIVAQGYGNRGKICYNLPEAQAYCRGSEEWGRYVRDLTNCAFQN</sequence>
<evidence type="ECO:0000256" key="1">
    <source>
        <dbReference type="SAM" id="SignalP"/>
    </source>
</evidence>
<comment type="caution">
    <text evidence="2">The sequence shown here is derived from an EMBL/GenBank/DDBJ whole genome shotgun (WGS) entry which is preliminary data.</text>
</comment>
<reference evidence="2" key="2">
    <citation type="submission" date="2020-02" db="EMBL/GenBank/DDBJ databases">
        <authorList>
            <person name="Gilchrist C.L.M."/>
            <person name="Chooi Y.-H."/>
        </authorList>
    </citation>
    <scope>NUCLEOTIDE SEQUENCE</scope>
    <source>
        <strain evidence="2">MST-FP2251</strain>
    </source>
</reference>
<organism evidence="2 3">
    <name type="scientific">Aspergillus nanangensis</name>
    <dbReference type="NCBI Taxonomy" id="2582783"/>
    <lineage>
        <taxon>Eukaryota</taxon>
        <taxon>Fungi</taxon>
        <taxon>Dikarya</taxon>
        <taxon>Ascomycota</taxon>
        <taxon>Pezizomycotina</taxon>
        <taxon>Eurotiomycetes</taxon>
        <taxon>Eurotiomycetidae</taxon>
        <taxon>Eurotiales</taxon>
        <taxon>Aspergillaceae</taxon>
        <taxon>Aspergillus</taxon>
        <taxon>Aspergillus subgen. Circumdati</taxon>
    </lineage>
</organism>
<accession>A0AAD4GQZ8</accession>
<feature type="signal peptide" evidence="1">
    <location>
        <begin position="1"/>
        <end position="22"/>
    </location>
</feature>
<feature type="chain" id="PRO_5042073889" evidence="1">
    <location>
        <begin position="23"/>
        <end position="60"/>
    </location>
</feature>
<reference evidence="2" key="1">
    <citation type="journal article" date="2019" name="Beilstein J. Org. Chem.">
        <title>Nanangenines: drimane sesquiterpenoids as the dominant metabolite cohort of a novel Australian fungus, Aspergillus nanangensis.</title>
        <authorList>
            <person name="Lacey H.J."/>
            <person name="Gilchrist C.L.M."/>
            <person name="Crombie A."/>
            <person name="Kalaitzis J.A."/>
            <person name="Vuong D."/>
            <person name="Rutledge P.J."/>
            <person name="Turner P."/>
            <person name="Pitt J.I."/>
            <person name="Lacey E."/>
            <person name="Chooi Y.H."/>
            <person name="Piggott A.M."/>
        </authorList>
    </citation>
    <scope>NUCLEOTIDE SEQUENCE</scope>
    <source>
        <strain evidence="2">MST-FP2251</strain>
    </source>
</reference>
<name>A0AAD4GQZ8_ASPNN</name>
<evidence type="ECO:0000313" key="2">
    <source>
        <dbReference type="EMBL" id="KAF9886889.1"/>
    </source>
</evidence>
<dbReference type="AlphaFoldDB" id="A0AAD4GQZ8"/>
<proteinExistence type="predicted"/>
<keyword evidence="3" id="KW-1185">Reference proteome</keyword>
<dbReference type="Proteomes" id="UP001194746">
    <property type="component" value="Unassembled WGS sequence"/>
</dbReference>
<gene>
    <name evidence="2" type="ORF">FE257_011012</name>
</gene>
<keyword evidence="1" id="KW-0732">Signal</keyword>
<evidence type="ECO:0000313" key="3">
    <source>
        <dbReference type="Proteomes" id="UP001194746"/>
    </source>
</evidence>